<evidence type="ECO:0000256" key="9">
    <source>
        <dbReference type="ARBA" id="ARBA00022801"/>
    </source>
</evidence>
<evidence type="ECO:0000256" key="4">
    <source>
        <dbReference type="ARBA" id="ARBA00004196"/>
    </source>
</evidence>
<comment type="catalytic activity">
    <reaction evidence="1">
        <text>a ribonucleoside 3'-phosphate + H2O = a ribonucleoside + phosphate</text>
        <dbReference type="Rhea" id="RHEA:10144"/>
        <dbReference type="ChEBI" id="CHEBI:13197"/>
        <dbReference type="ChEBI" id="CHEBI:15377"/>
        <dbReference type="ChEBI" id="CHEBI:18254"/>
        <dbReference type="ChEBI" id="CHEBI:43474"/>
        <dbReference type="EC" id="3.1.3.6"/>
    </reaction>
</comment>
<protein>
    <submittedName>
        <fullName evidence="14">Bifunctional 2',3'-cyclic-nucleotide 2'-phosphodiesterase/3'-nucleotidase</fullName>
    </submittedName>
</protein>
<comment type="caution">
    <text evidence="14">The sequence shown here is derived from an EMBL/GenBank/DDBJ whole genome shotgun (WGS) entry which is preliminary data.</text>
</comment>
<gene>
    <name evidence="14" type="ORF">OKW52_21965</name>
</gene>
<keyword evidence="7" id="KW-0732">Signal</keyword>
<evidence type="ECO:0000256" key="3">
    <source>
        <dbReference type="ARBA" id="ARBA00001968"/>
    </source>
</evidence>
<dbReference type="Pfam" id="PF00149">
    <property type="entry name" value="Metallophos"/>
    <property type="match status" value="1"/>
</dbReference>
<keyword evidence="8 11" id="KW-0547">Nucleotide-binding</keyword>
<accession>A0ABT3H4Y4</accession>
<evidence type="ECO:0000259" key="12">
    <source>
        <dbReference type="Pfam" id="PF00149"/>
    </source>
</evidence>
<dbReference type="NCBIfam" id="NF006938">
    <property type="entry name" value="PRK09420.1"/>
    <property type="match status" value="1"/>
</dbReference>
<dbReference type="CDD" id="cd07410">
    <property type="entry name" value="MPP_CpdB_N"/>
    <property type="match status" value="1"/>
</dbReference>
<evidence type="ECO:0000313" key="14">
    <source>
        <dbReference type="EMBL" id="MCW1934839.1"/>
    </source>
</evidence>
<dbReference type="Proteomes" id="UP001208938">
    <property type="component" value="Unassembled WGS sequence"/>
</dbReference>
<evidence type="ECO:0000256" key="10">
    <source>
        <dbReference type="ARBA" id="ARBA00023268"/>
    </source>
</evidence>
<dbReference type="InterPro" id="IPR036907">
    <property type="entry name" value="5'-Nucleotdase_C_sf"/>
</dbReference>
<dbReference type="Pfam" id="PF02872">
    <property type="entry name" value="5_nucleotid_C"/>
    <property type="match status" value="1"/>
</dbReference>
<evidence type="ECO:0000256" key="8">
    <source>
        <dbReference type="ARBA" id="ARBA00022741"/>
    </source>
</evidence>
<keyword evidence="9 11" id="KW-0378">Hydrolase</keyword>
<dbReference type="PANTHER" id="PTHR11575">
    <property type="entry name" value="5'-NUCLEOTIDASE-RELATED"/>
    <property type="match status" value="1"/>
</dbReference>
<dbReference type="Gene3D" id="3.90.780.10">
    <property type="entry name" value="5'-Nucleotidase, C-terminal domain"/>
    <property type="match status" value="1"/>
</dbReference>
<dbReference type="SUPFAM" id="SSF55816">
    <property type="entry name" value="5'-nucleotidase (syn. UDP-sugar hydrolase), C-terminal domain"/>
    <property type="match status" value="1"/>
</dbReference>
<keyword evidence="15" id="KW-1185">Reference proteome</keyword>
<dbReference type="InterPro" id="IPR006146">
    <property type="entry name" value="5'-Nucleotdase_CS"/>
</dbReference>
<dbReference type="SUPFAM" id="SSF56300">
    <property type="entry name" value="Metallo-dependent phosphatases"/>
    <property type="match status" value="1"/>
</dbReference>
<dbReference type="InterPro" id="IPR006179">
    <property type="entry name" value="5_nucleotidase/apyrase"/>
</dbReference>
<dbReference type="InterPro" id="IPR041827">
    <property type="entry name" value="CpdB_N"/>
</dbReference>
<dbReference type="PRINTS" id="PR01607">
    <property type="entry name" value="APYRASEFAMLY"/>
</dbReference>
<feature type="domain" description="Calcineurin-like phosphoesterase" evidence="12">
    <location>
        <begin position="19"/>
        <end position="260"/>
    </location>
</feature>
<organism evidence="14 15">
    <name type="scientific">Pararhodobacter zhoushanensis</name>
    <dbReference type="NCBI Taxonomy" id="2479545"/>
    <lineage>
        <taxon>Bacteria</taxon>
        <taxon>Pseudomonadati</taxon>
        <taxon>Pseudomonadota</taxon>
        <taxon>Alphaproteobacteria</taxon>
        <taxon>Rhodobacterales</taxon>
        <taxon>Paracoccaceae</taxon>
        <taxon>Pararhodobacter</taxon>
    </lineage>
</organism>
<evidence type="ECO:0000256" key="1">
    <source>
        <dbReference type="ARBA" id="ARBA00000527"/>
    </source>
</evidence>
<dbReference type="InterPro" id="IPR029052">
    <property type="entry name" value="Metallo-depent_PP-like"/>
</dbReference>
<dbReference type="EMBL" id="JAPDFL010000001">
    <property type="protein sequence ID" value="MCW1934839.1"/>
    <property type="molecule type" value="Genomic_DNA"/>
</dbReference>
<dbReference type="Gene3D" id="3.60.21.10">
    <property type="match status" value="1"/>
</dbReference>
<dbReference type="InterPro" id="IPR008334">
    <property type="entry name" value="5'-Nucleotdase_C"/>
</dbReference>
<evidence type="ECO:0000313" key="15">
    <source>
        <dbReference type="Proteomes" id="UP001208938"/>
    </source>
</evidence>
<comment type="catalytic activity">
    <reaction evidence="2">
        <text>a nucleoside 2',3'-cyclic phosphate + H2O = a nucleoside 3'-phosphate + H(+)</text>
        <dbReference type="Rhea" id="RHEA:19621"/>
        <dbReference type="ChEBI" id="CHEBI:15377"/>
        <dbReference type="ChEBI" id="CHEBI:15378"/>
        <dbReference type="ChEBI" id="CHEBI:66949"/>
        <dbReference type="ChEBI" id="CHEBI:66954"/>
        <dbReference type="EC" id="3.1.4.16"/>
    </reaction>
</comment>
<sequence>MLNTLSFSGLAAGQRAVHLRVIETTDLHLHLLPYDYYADRPSAGVGLSEAARLIDEARTEAGNSVVFDNGDFLQGTPMGDYVAHQTGLRDGDVHPIMAAMNAVGYDAITLGNHEFNYGLDFLMATLDGANFPVVSANLAVGLGSEPRKDTTLVKPYVLLDRRLKDQTGFEHPIRIGVVGFAPPQVMDWDNHALDGRLHARDIVEAARAWVPEMREAGADLVIALAHTGIGSARYSHGMENAAIPLARVPGIDALLTGHSHLLFPSPVFGSLPDVDIATGTIAGKPAVMAGCWGAHIGVIDMLLVHEAGEWQVLGTRSEVRALPTAQEIAHADPAAPRDNGPSERVVEAVAQAHADTLTSIRRPVGTSSEALHSYFTHLGVTASLQVVAEAQRDYVRARITDPDLVDLPILSAVAPFKSGGRGGPAGYTDVPAGPVALRHIADLYPFPNAIAALCLTGAEVIEWLERSAAAFNRIRPGSTGTPLRNGDVPGYNFEVIDPLDVIYDLSQPARYDVAGVMIHEQAHRVISVMLDGEPLDPQGRYLLCTNSYRAGGRVNSPGPRQAIWCCQTKA</sequence>
<dbReference type="PROSITE" id="PS00786">
    <property type="entry name" value="5_NUCLEOTIDASE_2"/>
    <property type="match status" value="1"/>
</dbReference>
<evidence type="ECO:0000256" key="7">
    <source>
        <dbReference type="ARBA" id="ARBA00022729"/>
    </source>
</evidence>
<evidence type="ECO:0000256" key="11">
    <source>
        <dbReference type="RuleBase" id="RU362119"/>
    </source>
</evidence>
<evidence type="ECO:0000256" key="6">
    <source>
        <dbReference type="ARBA" id="ARBA00022723"/>
    </source>
</evidence>
<name>A0ABT3H4Y4_9RHOB</name>
<dbReference type="PANTHER" id="PTHR11575:SF6">
    <property type="entry name" value="2',3'-CYCLIC-NUCLEOTIDE 2'-PHOSPHODIESTERASE_3'-NUCLEOTIDASE"/>
    <property type="match status" value="1"/>
</dbReference>
<keyword evidence="6" id="KW-0479">Metal-binding</keyword>
<evidence type="ECO:0000256" key="2">
    <source>
        <dbReference type="ARBA" id="ARBA00001730"/>
    </source>
</evidence>
<comment type="similarity">
    <text evidence="5 11">Belongs to the 5'-nucleotidase family.</text>
</comment>
<evidence type="ECO:0000256" key="5">
    <source>
        <dbReference type="ARBA" id="ARBA00006654"/>
    </source>
</evidence>
<comment type="subcellular location">
    <subcellularLocation>
        <location evidence="4">Cell envelope</location>
    </subcellularLocation>
</comment>
<dbReference type="RefSeq" id="WP_264507585.1">
    <property type="nucleotide sequence ID" value="NZ_JAPDFL010000001.1"/>
</dbReference>
<proteinExistence type="inferred from homology"/>
<reference evidence="14 15" key="1">
    <citation type="submission" date="2022-10" db="EMBL/GenBank/DDBJ databases">
        <title>Pararhodobacter sp. nov., isolated from marine algae.</title>
        <authorList>
            <person name="Choi B.J."/>
            <person name="Kim J.M."/>
            <person name="Lee J.K."/>
            <person name="Choi D.G."/>
            <person name="Jeon C.O."/>
        </authorList>
    </citation>
    <scope>NUCLEOTIDE SEQUENCE [LARGE SCALE GENOMIC DNA]</scope>
    <source>
        <strain evidence="14 15">ZQ420</strain>
    </source>
</reference>
<keyword evidence="10" id="KW-0511">Multifunctional enzyme</keyword>
<evidence type="ECO:0000259" key="13">
    <source>
        <dbReference type="Pfam" id="PF02872"/>
    </source>
</evidence>
<comment type="cofactor">
    <cofactor evidence="3">
        <name>a divalent metal cation</name>
        <dbReference type="ChEBI" id="CHEBI:60240"/>
    </cofactor>
</comment>
<feature type="domain" description="5'-Nucleotidase C-terminal" evidence="13">
    <location>
        <begin position="364"/>
        <end position="553"/>
    </location>
</feature>
<dbReference type="InterPro" id="IPR004843">
    <property type="entry name" value="Calcineurin-like_PHP"/>
</dbReference>